<dbReference type="NCBIfam" id="TIGR01887">
    <property type="entry name" value="dipeptidaselike"/>
    <property type="match status" value="1"/>
</dbReference>
<evidence type="ECO:0000256" key="7">
    <source>
        <dbReference type="ARBA" id="ARBA00022997"/>
    </source>
</evidence>
<dbReference type="AlphaFoldDB" id="A0A4Z0D5W1"/>
<dbReference type="Pfam" id="PF07687">
    <property type="entry name" value="M20_dimer"/>
    <property type="match status" value="1"/>
</dbReference>
<evidence type="ECO:0000256" key="6">
    <source>
        <dbReference type="ARBA" id="ARBA00022833"/>
    </source>
</evidence>
<dbReference type="Proteomes" id="UP000298381">
    <property type="component" value="Unassembled WGS sequence"/>
</dbReference>
<dbReference type="SUPFAM" id="SSF53187">
    <property type="entry name" value="Zn-dependent exopeptidases"/>
    <property type="match status" value="1"/>
</dbReference>
<evidence type="ECO:0000256" key="3">
    <source>
        <dbReference type="ARBA" id="ARBA00022670"/>
    </source>
</evidence>
<dbReference type="PANTHER" id="PTHR43808">
    <property type="entry name" value="ACETYLORNITHINE DEACETYLASE"/>
    <property type="match status" value="1"/>
</dbReference>
<protein>
    <submittedName>
        <fullName evidence="10">Dipeptidase PepV</fullName>
    </submittedName>
</protein>
<dbReference type="NCBIfam" id="NF005591">
    <property type="entry name" value="PRK07318.1"/>
    <property type="match status" value="1"/>
</dbReference>
<evidence type="ECO:0000256" key="5">
    <source>
        <dbReference type="ARBA" id="ARBA00022801"/>
    </source>
</evidence>
<evidence type="ECO:0000313" key="11">
    <source>
        <dbReference type="Proteomes" id="UP000298381"/>
    </source>
</evidence>
<dbReference type="InterPro" id="IPR036264">
    <property type="entry name" value="Bact_exopeptidase_dim_dom"/>
</dbReference>
<sequence>MDFDKAIEALKDELISSTQEVIRIKSVEDDPQKGMPFGKGPYDALCYVLDLGEKLGFKAKNLDGYAGHLDFGEGEEVVGVLGHLDVVPEGDGWTFPPYGAEIHDNKIYGRGSMDDKGPVMAALYSMKALKDSGVKLNKKIRLILGTNEETGWGCMHHYFANETPPSMAFTPDADFPVIHGEKGIIVFDLKYKIDSLEDESFSLLSLKGGNAANMVPDYAEVVIKVDSIDKSIDALRRYANEKGYQADIKEDNGNLKVSVNGKSAHGSTPEKGENAITYLLNLLYSHFNGESSIYNFLDWYEKSLAFKYNGENFGCEFEDELSGKLNLNVGVIKLVGEEIILSINIRYPISYKREDIYSSIRAHLKGLPIEIIEGNSDKDPLYVPKDDVLVQTLMKVYQEQTGDYGTEPLVIGGGTYARAMKNAVAFGPVFPGQEELAHQKDEFISIDNLVKLTQIYTHALYELAK</sequence>
<dbReference type="GO" id="GO:0008777">
    <property type="term" value="F:acetylornithine deacetylase activity"/>
    <property type="evidence" value="ECO:0007669"/>
    <property type="project" value="TreeGrafter"/>
</dbReference>
<dbReference type="CDD" id="cd03888">
    <property type="entry name" value="M20_PepV"/>
    <property type="match status" value="1"/>
</dbReference>
<evidence type="ECO:0000256" key="1">
    <source>
        <dbReference type="ARBA" id="ARBA00001947"/>
    </source>
</evidence>
<dbReference type="OrthoDB" id="9761532at2"/>
<evidence type="ECO:0000256" key="2">
    <source>
        <dbReference type="ARBA" id="ARBA00006247"/>
    </source>
</evidence>
<dbReference type="InterPro" id="IPR002933">
    <property type="entry name" value="Peptidase_M20"/>
</dbReference>
<comment type="caution">
    <text evidence="10">The sequence shown here is derived from an EMBL/GenBank/DDBJ whole genome shotgun (WGS) entry which is preliminary data.</text>
</comment>
<gene>
    <name evidence="10" type="primary">pepV</name>
    <name evidence="10" type="ORF">E4100_05510</name>
</gene>
<dbReference type="GO" id="GO:0006508">
    <property type="term" value="P:proteolysis"/>
    <property type="evidence" value="ECO:0007669"/>
    <property type="project" value="UniProtKB-KW"/>
</dbReference>
<keyword evidence="6" id="KW-0862">Zinc</keyword>
<dbReference type="GO" id="GO:0006526">
    <property type="term" value="P:L-arginine biosynthetic process"/>
    <property type="evidence" value="ECO:0007669"/>
    <property type="project" value="TreeGrafter"/>
</dbReference>
<dbReference type="GO" id="GO:0008270">
    <property type="term" value="F:zinc ion binding"/>
    <property type="evidence" value="ECO:0007669"/>
    <property type="project" value="InterPro"/>
</dbReference>
<dbReference type="RefSeq" id="WP_135271042.1">
    <property type="nucleotide sequence ID" value="NZ_SRIB01000006.1"/>
</dbReference>
<evidence type="ECO:0000259" key="9">
    <source>
        <dbReference type="Pfam" id="PF07687"/>
    </source>
</evidence>
<dbReference type="EMBL" id="SRIB01000006">
    <property type="protein sequence ID" value="TFZ40269.1"/>
    <property type="molecule type" value="Genomic_DNA"/>
</dbReference>
<dbReference type="Pfam" id="PF01546">
    <property type="entry name" value="Peptidase_M20"/>
    <property type="match status" value="1"/>
</dbReference>
<keyword evidence="3" id="KW-0645">Protease</keyword>
<dbReference type="SUPFAM" id="SSF55031">
    <property type="entry name" value="Bacterial exopeptidase dimerisation domain"/>
    <property type="match status" value="1"/>
</dbReference>
<reference evidence="10 11" key="1">
    <citation type="submission" date="2019-03" db="EMBL/GenBank/DDBJ databases">
        <title>Draft genome sequence data and analysis of a Fermenting Bacterium, Soehngenia longevitae strain 1933PT, isolated from petroleum reservoir in Azerbaijan.</title>
        <authorList>
            <person name="Grouzdev D.S."/>
            <person name="Bidzhieva S.K."/>
            <person name="Sokolova D.S."/>
            <person name="Tourova T.P."/>
            <person name="Poltaraus A.B."/>
            <person name="Nazina T.N."/>
        </authorList>
    </citation>
    <scope>NUCLEOTIDE SEQUENCE [LARGE SCALE GENOMIC DNA]</scope>
    <source>
        <strain evidence="10 11">1933P</strain>
    </source>
</reference>
<keyword evidence="4" id="KW-0479">Metal-binding</keyword>
<accession>A0A4Z0D5W1</accession>
<dbReference type="PANTHER" id="PTHR43808:SF31">
    <property type="entry name" value="N-ACETYL-L-CITRULLINE DEACETYLASE"/>
    <property type="match status" value="1"/>
</dbReference>
<name>A0A4Z0D5W1_9FIRM</name>
<keyword evidence="5" id="KW-0378">Hydrolase</keyword>
<dbReference type="InterPro" id="IPR011650">
    <property type="entry name" value="Peptidase_M20_dimer"/>
</dbReference>
<dbReference type="InterPro" id="IPR010964">
    <property type="entry name" value="M20A_pepV-rel"/>
</dbReference>
<dbReference type="Gene3D" id="3.30.70.360">
    <property type="match status" value="2"/>
</dbReference>
<dbReference type="InterPro" id="IPR050072">
    <property type="entry name" value="Peptidase_M20A"/>
</dbReference>
<comment type="cofactor">
    <cofactor evidence="1">
        <name>Zn(2+)</name>
        <dbReference type="ChEBI" id="CHEBI:29105"/>
    </cofactor>
</comment>
<feature type="domain" description="Peptidase M20 dimerisation" evidence="9">
    <location>
        <begin position="255"/>
        <end position="365"/>
    </location>
</feature>
<dbReference type="PROSITE" id="PS00758">
    <property type="entry name" value="ARGE_DAPE_CPG2_1"/>
    <property type="match status" value="1"/>
</dbReference>
<dbReference type="Gene3D" id="3.40.630.10">
    <property type="entry name" value="Zn peptidases"/>
    <property type="match status" value="1"/>
</dbReference>
<dbReference type="InterPro" id="IPR001261">
    <property type="entry name" value="ArgE/DapE_CS"/>
</dbReference>
<evidence type="ECO:0000256" key="4">
    <source>
        <dbReference type="ARBA" id="ARBA00022723"/>
    </source>
</evidence>
<dbReference type="GO" id="GO:0008237">
    <property type="term" value="F:metallopeptidase activity"/>
    <property type="evidence" value="ECO:0007669"/>
    <property type="project" value="UniProtKB-KW"/>
</dbReference>
<evidence type="ECO:0000256" key="8">
    <source>
        <dbReference type="ARBA" id="ARBA00023049"/>
    </source>
</evidence>
<keyword evidence="7" id="KW-0224">Dipeptidase</keyword>
<dbReference type="GO" id="GO:0016805">
    <property type="term" value="F:dipeptidase activity"/>
    <property type="evidence" value="ECO:0007669"/>
    <property type="project" value="UniProtKB-KW"/>
</dbReference>
<comment type="similarity">
    <text evidence="2">Belongs to the peptidase M20A family.</text>
</comment>
<evidence type="ECO:0000313" key="10">
    <source>
        <dbReference type="EMBL" id="TFZ40269.1"/>
    </source>
</evidence>
<proteinExistence type="inferred from homology"/>
<keyword evidence="8" id="KW-0482">Metalloprotease</keyword>
<keyword evidence="11" id="KW-1185">Reference proteome</keyword>
<organism evidence="10 11">
    <name type="scientific">Soehngenia longivitae</name>
    <dbReference type="NCBI Taxonomy" id="2562294"/>
    <lineage>
        <taxon>Bacteria</taxon>
        <taxon>Bacillati</taxon>
        <taxon>Bacillota</taxon>
        <taxon>Tissierellia</taxon>
        <taxon>Tissierellales</taxon>
        <taxon>Tissierellaceae</taxon>
        <taxon>Soehngenia</taxon>
    </lineage>
</organism>